<accession>A0ABS8S4X9</accession>
<protein>
    <submittedName>
        <fullName evidence="1">Uncharacterized protein</fullName>
    </submittedName>
</protein>
<name>A0ABS8S4X9_DATST</name>
<feature type="non-terminal residue" evidence="1">
    <location>
        <position position="1"/>
    </location>
</feature>
<comment type="caution">
    <text evidence="1">The sequence shown here is derived from an EMBL/GenBank/DDBJ whole genome shotgun (WGS) entry which is preliminary data.</text>
</comment>
<keyword evidence="2" id="KW-1185">Reference proteome</keyword>
<sequence length="54" mass="6579">IKIKCWRYRRYNGEIYVETHESPLSRWFLVEDWVKWLSFGATPAFCLSQLAARR</sequence>
<evidence type="ECO:0000313" key="2">
    <source>
        <dbReference type="Proteomes" id="UP000823775"/>
    </source>
</evidence>
<dbReference type="Proteomes" id="UP000823775">
    <property type="component" value="Unassembled WGS sequence"/>
</dbReference>
<evidence type="ECO:0000313" key="1">
    <source>
        <dbReference type="EMBL" id="MCD7453868.1"/>
    </source>
</evidence>
<gene>
    <name evidence="1" type="ORF">HAX54_022499</name>
</gene>
<proteinExistence type="predicted"/>
<reference evidence="1 2" key="1">
    <citation type="journal article" date="2021" name="BMC Genomics">
        <title>Datura genome reveals duplications of psychoactive alkaloid biosynthetic genes and high mutation rate following tissue culture.</title>
        <authorList>
            <person name="Rajewski A."/>
            <person name="Carter-House D."/>
            <person name="Stajich J."/>
            <person name="Litt A."/>
        </authorList>
    </citation>
    <scope>NUCLEOTIDE SEQUENCE [LARGE SCALE GENOMIC DNA]</scope>
    <source>
        <strain evidence="1">AR-01</strain>
    </source>
</reference>
<dbReference type="EMBL" id="JACEIK010000271">
    <property type="protein sequence ID" value="MCD7453868.1"/>
    <property type="molecule type" value="Genomic_DNA"/>
</dbReference>
<organism evidence="1 2">
    <name type="scientific">Datura stramonium</name>
    <name type="common">Jimsonweed</name>
    <name type="synonym">Common thornapple</name>
    <dbReference type="NCBI Taxonomy" id="4076"/>
    <lineage>
        <taxon>Eukaryota</taxon>
        <taxon>Viridiplantae</taxon>
        <taxon>Streptophyta</taxon>
        <taxon>Embryophyta</taxon>
        <taxon>Tracheophyta</taxon>
        <taxon>Spermatophyta</taxon>
        <taxon>Magnoliopsida</taxon>
        <taxon>eudicotyledons</taxon>
        <taxon>Gunneridae</taxon>
        <taxon>Pentapetalae</taxon>
        <taxon>asterids</taxon>
        <taxon>lamiids</taxon>
        <taxon>Solanales</taxon>
        <taxon>Solanaceae</taxon>
        <taxon>Solanoideae</taxon>
        <taxon>Datureae</taxon>
        <taxon>Datura</taxon>
    </lineage>
</organism>